<dbReference type="EMBL" id="JADINF010000140">
    <property type="protein sequence ID" value="MBO8424464.1"/>
    <property type="molecule type" value="Genomic_DNA"/>
</dbReference>
<dbReference type="InterPro" id="IPR021153">
    <property type="entry name" value="HrcA_C"/>
</dbReference>
<comment type="function">
    <text evidence="5">Negative regulator of class I heat shock genes (grpE-dnaK-dnaJ and groELS operons). Prevents heat-shock induction of these operons.</text>
</comment>
<dbReference type="Proteomes" id="UP000727857">
    <property type="component" value="Unassembled WGS sequence"/>
</dbReference>
<evidence type="ECO:0000256" key="4">
    <source>
        <dbReference type="ARBA" id="ARBA00023163"/>
    </source>
</evidence>
<reference evidence="7" key="2">
    <citation type="journal article" date="2021" name="PeerJ">
        <title>Extensive microbial diversity within the chicken gut microbiome revealed by metagenomics and culture.</title>
        <authorList>
            <person name="Gilroy R."/>
            <person name="Ravi A."/>
            <person name="Getino M."/>
            <person name="Pursley I."/>
            <person name="Horton D.L."/>
            <person name="Alikhan N.F."/>
            <person name="Baker D."/>
            <person name="Gharbi K."/>
            <person name="Hall N."/>
            <person name="Watson M."/>
            <person name="Adriaenssens E.M."/>
            <person name="Foster-Nyarko E."/>
            <person name="Jarju S."/>
            <person name="Secka A."/>
            <person name="Antonio M."/>
            <person name="Oren A."/>
            <person name="Chaudhuri R.R."/>
            <person name="La Ragione R."/>
            <person name="Hildebrand F."/>
            <person name="Pallen M.J."/>
        </authorList>
    </citation>
    <scope>NUCLEOTIDE SEQUENCE</scope>
    <source>
        <strain evidence="7">517</strain>
    </source>
</reference>
<dbReference type="SUPFAM" id="SSF46785">
    <property type="entry name" value="Winged helix' DNA-binding domain"/>
    <property type="match status" value="1"/>
</dbReference>
<dbReference type="GO" id="GO:0045892">
    <property type="term" value="P:negative regulation of DNA-templated transcription"/>
    <property type="evidence" value="ECO:0007669"/>
    <property type="project" value="UniProtKB-UniRule"/>
</dbReference>
<dbReference type="GO" id="GO:0003677">
    <property type="term" value="F:DNA binding"/>
    <property type="evidence" value="ECO:0007669"/>
    <property type="project" value="InterPro"/>
</dbReference>
<dbReference type="InterPro" id="IPR036388">
    <property type="entry name" value="WH-like_DNA-bd_sf"/>
</dbReference>
<dbReference type="Gene3D" id="3.30.450.40">
    <property type="match status" value="1"/>
</dbReference>
<proteinExistence type="inferred from homology"/>
<dbReference type="PANTHER" id="PTHR34824:SF1">
    <property type="entry name" value="HEAT-INDUCIBLE TRANSCRIPTION REPRESSOR HRCA"/>
    <property type="match status" value="1"/>
</dbReference>
<dbReference type="AlphaFoldDB" id="A0A940ICW9"/>
<dbReference type="Gene3D" id="3.30.390.60">
    <property type="entry name" value="Heat-inducible transcription repressor hrca homolog, domain 3"/>
    <property type="match status" value="1"/>
</dbReference>
<evidence type="ECO:0000256" key="2">
    <source>
        <dbReference type="ARBA" id="ARBA00023015"/>
    </source>
</evidence>
<dbReference type="InterPro" id="IPR029016">
    <property type="entry name" value="GAF-like_dom_sf"/>
</dbReference>
<evidence type="ECO:0000256" key="5">
    <source>
        <dbReference type="HAMAP-Rule" id="MF_00081"/>
    </source>
</evidence>
<dbReference type="PANTHER" id="PTHR34824">
    <property type="entry name" value="HEAT-INDUCIBLE TRANSCRIPTION REPRESSOR HRCA"/>
    <property type="match status" value="1"/>
</dbReference>
<dbReference type="NCBIfam" id="TIGR00331">
    <property type="entry name" value="hrcA"/>
    <property type="match status" value="1"/>
</dbReference>
<keyword evidence="1 5" id="KW-0678">Repressor</keyword>
<keyword evidence="2 5" id="KW-0805">Transcription regulation</keyword>
<organism evidence="7 8">
    <name type="scientific">Candidatus Stercoripulliclostridium pullicola</name>
    <dbReference type="NCBI Taxonomy" id="2840953"/>
    <lineage>
        <taxon>Bacteria</taxon>
        <taxon>Bacillati</taxon>
        <taxon>Bacillota</taxon>
        <taxon>Clostridia</taxon>
        <taxon>Eubacteriales</taxon>
        <taxon>Candidatus Stercoripulliclostridium</taxon>
    </lineage>
</organism>
<feature type="domain" description="Heat-inducible transcription repressor HrcA C-terminal" evidence="6">
    <location>
        <begin position="107"/>
        <end position="322"/>
    </location>
</feature>
<comment type="similarity">
    <text evidence="5">Belongs to the HrcA family.</text>
</comment>
<evidence type="ECO:0000313" key="8">
    <source>
        <dbReference type="Proteomes" id="UP000727857"/>
    </source>
</evidence>
<dbReference type="Gene3D" id="1.10.10.10">
    <property type="entry name" value="Winged helix-like DNA-binding domain superfamily/Winged helix DNA-binding domain"/>
    <property type="match status" value="1"/>
</dbReference>
<dbReference type="Pfam" id="PF01628">
    <property type="entry name" value="HrcA"/>
    <property type="match status" value="1"/>
</dbReference>
<keyword evidence="4 5" id="KW-0804">Transcription</keyword>
<evidence type="ECO:0000256" key="3">
    <source>
        <dbReference type="ARBA" id="ARBA00023016"/>
    </source>
</evidence>
<gene>
    <name evidence="5 7" type="primary">hrcA</name>
    <name evidence="7" type="ORF">IAB16_05550</name>
</gene>
<dbReference type="HAMAP" id="MF_00081">
    <property type="entry name" value="HrcA"/>
    <property type="match status" value="1"/>
</dbReference>
<keyword evidence="3 5" id="KW-0346">Stress response</keyword>
<dbReference type="InterPro" id="IPR036390">
    <property type="entry name" value="WH_DNA-bd_sf"/>
</dbReference>
<evidence type="ECO:0000259" key="6">
    <source>
        <dbReference type="Pfam" id="PF01628"/>
    </source>
</evidence>
<evidence type="ECO:0000256" key="1">
    <source>
        <dbReference type="ARBA" id="ARBA00022491"/>
    </source>
</evidence>
<dbReference type="SUPFAM" id="SSF55781">
    <property type="entry name" value="GAF domain-like"/>
    <property type="match status" value="1"/>
</dbReference>
<accession>A0A940ICW9</accession>
<evidence type="ECO:0000313" key="7">
    <source>
        <dbReference type="EMBL" id="MBO8424464.1"/>
    </source>
</evidence>
<dbReference type="InterPro" id="IPR002571">
    <property type="entry name" value="HrcA"/>
</dbReference>
<dbReference type="PIRSF" id="PIRSF005485">
    <property type="entry name" value="HrcA"/>
    <property type="match status" value="1"/>
</dbReference>
<reference evidence="7" key="1">
    <citation type="submission" date="2020-10" db="EMBL/GenBank/DDBJ databases">
        <authorList>
            <person name="Gilroy R."/>
        </authorList>
    </citation>
    <scope>NUCLEOTIDE SEQUENCE</scope>
    <source>
        <strain evidence="7">517</strain>
    </source>
</reference>
<sequence>MSGRLPERKHRILKAVVEEYIKDARQISSGELQSKYFSDISSATIRAELAALSDMGYLAQPHTSAGRLPTSKAYKYYVEHFVDRRPLRKQDVAMIDASFSAKFNAVEDIVKTTAKVISDVTNYTSVIVLKNVDTVVIKEIKLVGLDGHSALVIIITDSGIIRDKVIKLNNVVDDEFIMSATLMLNKIFAGCKVGELHLAEASVEKELKEFKELFDNVVAILETYCSVSDESVYMEGESKMLNYPDADMSSAKRFLSIIDNKSLIGALVDSAEDIEFSVKIGKDETAGMDKCAVITAKYKVNGREIGHAGVIGPERMDYSKVMSVLSYIGNALNNAIEGGEGEDDE</sequence>
<protein>
    <recommendedName>
        <fullName evidence="5">Heat-inducible transcription repressor HrcA</fullName>
    </recommendedName>
</protein>
<name>A0A940ICW9_9FIRM</name>
<comment type="caution">
    <text evidence="7">The sequence shown here is derived from an EMBL/GenBank/DDBJ whole genome shotgun (WGS) entry which is preliminary data.</text>
</comment>
<dbReference type="InterPro" id="IPR023120">
    <property type="entry name" value="WHTH_transcript_rep_HrcA_IDD"/>
</dbReference>